<dbReference type="Proteomes" id="UP001575105">
    <property type="component" value="Unassembled WGS sequence"/>
</dbReference>
<dbReference type="SUPFAM" id="SSF52540">
    <property type="entry name" value="P-loop containing nucleoside triphosphate hydrolases"/>
    <property type="match status" value="1"/>
</dbReference>
<keyword evidence="6" id="KW-1185">Reference proteome</keyword>
<dbReference type="PROSITE" id="PS50893">
    <property type="entry name" value="ABC_TRANSPORTER_2"/>
    <property type="match status" value="1"/>
</dbReference>
<dbReference type="InterPro" id="IPR003593">
    <property type="entry name" value="AAA+_ATPase"/>
</dbReference>
<name>A0ABV4U8T3_9BACT</name>
<gene>
    <name evidence="5" type="ORF">ACERK3_17170</name>
</gene>
<dbReference type="RefSeq" id="WP_425346939.1">
    <property type="nucleotide sequence ID" value="NZ_JBGUBD010000014.1"/>
</dbReference>
<evidence type="ECO:0000256" key="1">
    <source>
        <dbReference type="ARBA" id="ARBA00022448"/>
    </source>
</evidence>
<evidence type="ECO:0000313" key="5">
    <source>
        <dbReference type="EMBL" id="MFA9480013.1"/>
    </source>
</evidence>
<evidence type="ECO:0000313" key="6">
    <source>
        <dbReference type="Proteomes" id="UP001575105"/>
    </source>
</evidence>
<dbReference type="GO" id="GO:0005524">
    <property type="term" value="F:ATP binding"/>
    <property type="evidence" value="ECO:0007669"/>
    <property type="project" value="UniProtKB-KW"/>
</dbReference>
<evidence type="ECO:0000256" key="2">
    <source>
        <dbReference type="ARBA" id="ARBA00022741"/>
    </source>
</evidence>
<proteinExistence type="predicted"/>
<keyword evidence="2" id="KW-0547">Nucleotide-binding</keyword>
<organism evidence="5 6">
    <name type="scientific">Natronomicrosphaera hydrolytica</name>
    <dbReference type="NCBI Taxonomy" id="3242702"/>
    <lineage>
        <taxon>Bacteria</taxon>
        <taxon>Pseudomonadati</taxon>
        <taxon>Planctomycetota</taxon>
        <taxon>Phycisphaerae</taxon>
        <taxon>Phycisphaerales</taxon>
        <taxon>Phycisphaeraceae</taxon>
        <taxon>Natronomicrosphaera</taxon>
    </lineage>
</organism>
<evidence type="ECO:0000259" key="4">
    <source>
        <dbReference type="PROSITE" id="PS50893"/>
    </source>
</evidence>
<dbReference type="PANTHER" id="PTHR42711:SF1">
    <property type="entry name" value="ABC-TRANSPORT PROTEIN, ATP-BINDING COMPONENT"/>
    <property type="match status" value="1"/>
</dbReference>
<sequence>MPQIVVENLRKSFHIAQRRPGIMGALASVVRRRHRTVHALDGVNFIIDRGELVGYIGPNGAGKSTTVKILSGILVPTAGRCEIEGRVPWRERVAHVRDIGVVFGQRTQLWWDLPVIESFELLRDIYRVPHTSYRRTREELVATLDLAPLLDVPVRQLSLGQRMRCDLAAALLHEPSILFLDEPTIGLDAASKLAVRAFIKQINTRRGVTVILTTHDMDDIEALCSRVMVIGNGSVLCDGTLADLRRQVTRERHLIVDLAEADGWRGEPGWGQLIEHASGRVRLAFDPDTLSPAELIAQVTATHAVRDLFVENPPIEQVVTRLYEGGA</sequence>
<dbReference type="InterPro" id="IPR027417">
    <property type="entry name" value="P-loop_NTPase"/>
</dbReference>
<reference evidence="5 6" key="1">
    <citation type="submission" date="2024-08" db="EMBL/GenBank/DDBJ databases">
        <title>Whole-genome sequencing of halo(alkali)philic microorganisms from hypersaline lakes.</title>
        <authorList>
            <person name="Sorokin D.Y."/>
            <person name="Merkel A.Y."/>
            <person name="Messina E."/>
            <person name="Yakimov M."/>
        </authorList>
    </citation>
    <scope>NUCLEOTIDE SEQUENCE [LARGE SCALE GENOMIC DNA]</scope>
    <source>
        <strain evidence="5 6">AB-hyl4</strain>
    </source>
</reference>
<keyword evidence="1" id="KW-0813">Transport</keyword>
<dbReference type="PANTHER" id="PTHR42711">
    <property type="entry name" value="ABC TRANSPORTER ATP-BINDING PROTEIN"/>
    <property type="match status" value="1"/>
</dbReference>
<dbReference type="InterPro" id="IPR050763">
    <property type="entry name" value="ABC_transporter_ATP-binding"/>
</dbReference>
<accession>A0ABV4U8T3</accession>
<comment type="caution">
    <text evidence="5">The sequence shown here is derived from an EMBL/GenBank/DDBJ whole genome shotgun (WGS) entry which is preliminary data.</text>
</comment>
<dbReference type="Gene3D" id="3.40.50.300">
    <property type="entry name" value="P-loop containing nucleotide triphosphate hydrolases"/>
    <property type="match status" value="1"/>
</dbReference>
<dbReference type="SMART" id="SM00382">
    <property type="entry name" value="AAA"/>
    <property type="match status" value="1"/>
</dbReference>
<evidence type="ECO:0000256" key="3">
    <source>
        <dbReference type="ARBA" id="ARBA00022840"/>
    </source>
</evidence>
<keyword evidence="3 5" id="KW-0067">ATP-binding</keyword>
<dbReference type="EMBL" id="JBGUBD010000014">
    <property type="protein sequence ID" value="MFA9480013.1"/>
    <property type="molecule type" value="Genomic_DNA"/>
</dbReference>
<protein>
    <submittedName>
        <fullName evidence="5">ATP-binding cassette domain-containing protein</fullName>
    </submittedName>
</protein>
<feature type="domain" description="ABC transporter" evidence="4">
    <location>
        <begin position="24"/>
        <end position="257"/>
    </location>
</feature>
<dbReference type="Pfam" id="PF00005">
    <property type="entry name" value="ABC_tran"/>
    <property type="match status" value="1"/>
</dbReference>
<dbReference type="InterPro" id="IPR003439">
    <property type="entry name" value="ABC_transporter-like_ATP-bd"/>
</dbReference>